<gene>
    <name evidence="1" type="ORF">BT96DRAFT_1070867</name>
</gene>
<sequence>MGKILLGCLVGSTMPKQGITVVWAILDFIYLAQYTLHDNTLSYMEDALKTWHKNKGYFIMLVVSTLSVHESMNIPKFYSLQHYVEAICFFGKTDSYNTEMFERLHIDFAKKRWRASNKRGEFPQMTRWLSQQENIHAFDRELSWSLEQSLLATTITNVPSVASAPAPHHSQLILLPKVPTFPNKLITSIQTTHHVPLFSQHLKAYLAMLKQVAICNDIDLPLTLSLPFERIDLYHSFKFSPEWLQEGVDPKDIVKASPLNGGRFDTVLVLTGDTAQSVSLTGMNIFVFLYIIV</sequence>
<protein>
    <submittedName>
        <fullName evidence="1">Uncharacterized protein</fullName>
    </submittedName>
</protein>
<proteinExistence type="predicted"/>
<organism evidence="1 2">
    <name type="scientific">Gymnopus androsaceus JB14</name>
    <dbReference type="NCBI Taxonomy" id="1447944"/>
    <lineage>
        <taxon>Eukaryota</taxon>
        <taxon>Fungi</taxon>
        <taxon>Dikarya</taxon>
        <taxon>Basidiomycota</taxon>
        <taxon>Agaricomycotina</taxon>
        <taxon>Agaricomycetes</taxon>
        <taxon>Agaricomycetidae</taxon>
        <taxon>Agaricales</taxon>
        <taxon>Marasmiineae</taxon>
        <taxon>Omphalotaceae</taxon>
        <taxon>Gymnopus</taxon>
    </lineage>
</organism>
<evidence type="ECO:0000313" key="1">
    <source>
        <dbReference type="EMBL" id="KAE9389220.1"/>
    </source>
</evidence>
<accession>A0A6A4GV72</accession>
<dbReference type="OrthoDB" id="3232941at2759"/>
<name>A0A6A4GV72_9AGAR</name>
<keyword evidence="2" id="KW-1185">Reference proteome</keyword>
<dbReference type="AlphaFoldDB" id="A0A6A4GV72"/>
<evidence type="ECO:0000313" key="2">
    <source>
        <dbReference type="Proteomes" id="UP000799118"/>
    </source>
</evidence>
<dbReference type="EMBL" id="ML769706">
    <property type="protein sequence ID" value="KAE9389220.1"/>
    <property type="molecule type" value="Genomic_DNA"/>
</dbReference>
<dbReference type="Proteomes" id="UP000799118">
    <property type="component" value="Unassembled WGS sequence"/>
</dbReference>
<reference evidence="1" key="1">
    <citation type="journal article" date="2019" name="Environ. Microbiol.">
        <title>Fungal ecological strategies reflected in gene transcription - a case study of two litter decomposers.</title>
        <authorList>
            <person name="Barbi F."/>
            <person name="Kohler A."/>
            <person name="Barry K."/>
            <person name="Baskaran P."/>
            <person name="Daum C."/>
            <person name="Fauchery L."/>
            <person name="Ihrmark K."/>
            <person name="Kuo A."/>
            <person name="LaButti K."/>
            <person name="Lipzen A."/>
            <person name="Morin E."/>
            <person name="Grigoriev I.V."/>
            <person name="Henrissat B."/>
            <person name="Lindahl B."/>
            <person name="Martin F."/>
        </authorList>
    </citation>
    <scope>NUCLEOTIDE SEQUENCE</scope>
    <source>
        <strain evidence="1">JB14</strain>
    </source>
</reference>